<name>G0MMM9_CAEBE</name>
<dbReference type="Proteomes" id="UP000008068">
    <property type="component" value="Unassembled WGS sequence"/>
</dbReference>
<proteinExistence type="predicted"/>
<sequence>MDQNNNIGNLLLGLNNFQLDSDAIRRLLALHNNGAAPSMPRAAITPPIEQLRRQMSTEPRDDRHIDGELQQRHASEDSSNPLNLGIGIGIGPQLSTIQNSGLSPDAVARLLANFNTRTSPFLPSSAALQPINPPPQSQRSAILNVVPSGNPVPTAQHPVWGVLRGHVNLMEKMMSSPQDVSGNLLGNPSPALQYFGSQGLLLKRILHDIRALERNCILETDILYFQFTGATHQSSNSTSALPSPFFGGQGLLTPSPVTTVNIAKQLTTTATNTESDGELEATRIMLETIRGQLGMAIQQNRKLIQENHCLQDDSRDLRQDMEDLARENHLLEQEHFHSLANYQDLLKEYQSQEARLRAANATLISSNEKLKKITTTAKAVRVGALRIQLADKDKRIAELSKVNGELGNELYAERHKNKALNEEIEAIREKINGFVRFTQVQGNIVSTSISLFLAATNNRQQN</sequence>
<keyword evidence="3" id="KW-1185">Reference proteome</keyword>
<evidence type="ECO:0000313" key="2">
    <source>
        <dbReference type="EMBL" id="EGT37472.1"/>
    </source>
</evidence>
<dbReference type="InParanoid" id="G0MMM9"/>
<evidence type="ECO:0000256" key="1">
    <source>
        <dbReference type="SAM" id="Coils"/>
    </source>
</evidence>
<evidence type="ECO:0000313" key="3">
    <source>
        <dbReference type="Proteomes" id="UP000008068"/>
    </source>
</evidence>
<organism evidence="3">
    <name type="scientific">Caenorhabditis brenneri</name>
    <name type="common">Nematode worm</name>
    <dbReference type="NCBI Taxonomy" id="135651"/>
    <lineage>
        <taxon>Eukaryota</taxon>
        <taxon>Metazoa</taxon>
        <taxon>Ecdysozoa</taxon>
        <taxon>Nematoda</taxon>
        <taxon>Chromadorea</taxon>
        <taxon>Rhabditida</taxon>
        <taxon>Rhabditina</taxon>
        <taxon>Rhabditomorpha</taxon>
        <taxon>Rhabditoidea</taxon>
        <taxon>Rhabditidae</taxon>
        <taxon>Peloderinae</taxon>
        <taxon>Caenorhabditis</taxon>
    </lineage>
</organism>
<protein>
    <submittedName>
        <fullName evidence="2">Uncharacterized protein</fullName>
    </submittedName>
</protein>
<feature type="coiled-coil region" evidence="1">
    <location>
        <begin position="300"/>
        <end position="362"/>
    </location>
</feature>
<gene>
    <name evidence="2" type="ORF">CAEBREN_25439</name>
</gene>
<dbReference type="AlphaFoldDB" id="G0MMM9"/>
<dbReference type="HOGENOM" id="CLU_592155_0_0_1"/>
<dbReference type="EMBL" id="GL379802">
    <property type="protein sequence ID" value="EGT37472.1"/>
    <property type="molecule type" value="Genomic_DNA"/>
</dbReference>
<accession>G0MMM9</accession>
<keyword evidence="1" id="KW-0175">Coiled coil</keyword>
<reference evidence="3" key="1">
    <citation type="submission" date="2011-07" db="EMBL/GenBank/DDBJ databases">
        <authorList>
            <consortium name="Caenorhabditis brenneri Sequencing and Analysis Consortium"/>
            <person name="Wilson R.K."/>
        </authorList>
    </citation>
    <scope>NUCLEOTIDE SEQUENCE [LARGE SCALE GENOMIC DNA]</scope>
    <source>
        <strain evidence="3">PB2801</strain>
    </source>
</reference>